<accession>A0ABT5KQ50</accession>
<protein>
    <submittedName>
        <fullName evidence="5">AraC family transcriptional regulator</fullName>
    </submittedName>
</protein>
<dbReference type="PROSITE" id="PS01124">
    <property type="entry name" value="HTH_ARAC_FAMILY_2"/>
    <property type="match status" value="1"/>
</dbReference>
<dbReference type="InterPro" id="IPR018060">
    <property type="entry name" value="HTH_AraC"/>
</dbReference>
<dbReference type="PANTHER" id="PTHR47894:SF1">
    <property type="entry name" value="HTH-TYPE TRANSCRIPTIONAL REGULATOR VQSM"/>
    <property type="match status" value="1"/>
</dbReference>
<dbReference type="RefSeq" id="WP_273596153.1">
    <property type="nucleotide sequence ID" value="NZ_JAQQXS010000005.1"/>
</dbReference>
<evidence type="ECO:0000313" key="5">
    <source>
        <dbReference type="EMBL" id="MDC8785039.1"/>
    </source>
</evidence>
<comment type="caution">
    <text evidence="5">The sequence shown here is derived from an EMBL/GenBank/DDBJ whole genome shotgun (WGS) entry which is preliminary data.</text>
</comment>
<dbReference type="Pfam" id="PF12833">
    <property type="entry name" value="HTH_18"/>
    <property type="match status" value="1"/>
</dbReference>
<keyword evidence="3" id="KW-0804">Transcription</keyword>
<dbReference type="InterPro" id="IPR032687">
    <property type="entry name" value="AraC-type_N"/>
</dbReference>
<dbReference type="SUPFAM" id="SSF46689">
    <property type="entry name" value="Homeodomain-like"/>
    <property type="match status" value="1"/>
</dbReference>
<evidence type="ECO:0000256" key="2">
    <source>
        <dbReference type="ARBA" id="ARBA00023125"/>
    </source>
</evidence>
<dbReference type="SMART" id="SM00342">
    <property type="entry name" value="HTH_ARAC"/>
    <property type="match status" value="1"/>
</dbReference>
<name>A0ABT5KQ50_9BURK</name>
<dbReference type="Proteomes" id="UP001219862">
    <property type="component" value="Unassembled WGS sequence"/>
</dbReference>
<keyword evidence="2" id="KW-0238">DNA-binding</keyword>
<sequence>MTRAHAAAFTSSAPTFASGAVGRSVGHRSGHLGAAAKPAGKVSPEANWRDAMTEALNAHDICLEQLLCQLGVKSSETDARMLSDAYNKVWELAATRSNNASIGLTELSHPIVAMGAISHLILSARHLGDALAHLQRYSLLLSPTIHLELVHADGHSRLRAEYLKGLHQVPLQRYDFLANVLLQSLAWVTGKAVRPVAIEYPFAAPADLRPWQEAFACELRFDAKEFCIVFDSADLQTPIPTANPGVAALCVAEAQQQMASHAGSVQRRVRQVLLEQLPKGDPKRDTIATLLCMSERTLQRRLLEESTSFNKLLDETRREQAERFLAKGGISATEMSFALGFADPSNFYRACKRWFGHSPSHLRTGSAEPSTAANAN</sequence>
<feature type="domain" description="HTH araC/xylS-type" evidence="4">
    <location>
        <begin position="267"/>
        <end position="365"/>
    </location>
</feature>
<keyword evidence="1" id="KW-0805">Transcription regulation</keyword>
<dbReference type="EMBL" id="JAQQXS010000005">
    <property type="protein sequence ID" value="MDC8785039.1"/>
    <property type="molecule type" value="Genomic_DNA"/>
</dbReference>
<gene>
    <name evidence="5" type="ORF">PRZ01_07525</name>
</gene>
<evidence type="ECO:0000256" key="3">
    <source>
        <dbReference type="ARBA" id="ARBA00023163"/>
    </source>
</evidence>
<proteinExistence type="predicted"/>
<evidence type="ECO:0000313" key="6">
    <source>
        <dbReference type="Proteomes" id="UP001219862"/>
    </source>
</evidence>
<organism evidence="5 6">
    <name type="scientific">Roseateles koreensis</name>
    <dbReference type="NCBI Taxonomy" id="2987526"/>
    <lineage>
        <taxon>Bacteria</taxon>
        <taxon>Pseudomonadati</taxon>
        <taxon>Pseudomonadota</taxon>
        <taxon>Betaproteobacteria</taxon>
        <taxon>Burkholderiales</taxon>
        <taxon>Sphaerotilaceae</taxon>
        <taxon>Roseateles</taxon>
    </lineage>
</organism>
<dbReference type="Gene3D" id="1.10.10.60">
    <property type="entry name" value="Homeodomain-like"/>
    <property type="match status" value="1"/>
</dbReference>
<evidence type="ECO:0000259" key="4">
    <source>
        <dbReference type="PROSITE" id="PS01124"/>
    </source>
</evidence>
<reference evidence="5 6" key="1">
    <citation type="submission" date="2022-10" db="EMBL/GenBank/DDBJ databases">
        <title>paucibacter sp. hw8 Genome sequencing.</title>
        <authorList>
            <person name="Park S."/>
        </authorList>
    </citation>
    <scope>NUCLEOTIDE SEQUENCE [LARGE SCALE GENOMIC DNA]</scope>
    <source>
        <strain evidence="6">hw8</strain>
    </source>
</reference>
<dbReference type="PANTHER" id="PTHR47894">
    <property type="entry name" value="HTH-TYPE TRANSCRIPTIONAL REGULATOR GADX"/>
    <property type="match status" value="1"/>
</dbReference>
<evidence type="ECO:0000256" key="1">
    <source>
        <dbReference type="ARBA" id="ARBA00023015"/>
    </source>
</evidence>
<dbReference type="Pfam" id="PF12625">
    <property type="entry name" value="Arabinose_bd"/>
    <property type="match status" value="1"/>
</dbReference>
<keyword evidence="6" id="KW-1185">Reference proteome</keyword>
<dbReference type="InterPro" id="IPR009057">
    <property type="entry name" value="Homeodomain-like_sf"/>
</dbReference>